<evidence type="ECO:0000313" key="3">
    <source>
        <dbReference type="Proteomes" id="UP001295684"/>
    </source>
</evidence>
<gene>
    <name evidence="2" type="ORF">ECRASSUSDP1_LOCUS6359</name>
</gene>
<reference evidence="2" key="1">
    <citation type="submission" date="2023-07" db="EMBL/GenBank/DDBJ databases">
        <authorList>
            <consortium name="AG Swart"/>
            <person name="Singh M."/>
            <person name="Singh A."/>
            <person name="Seah K."/>
            <person name="Emmerich C."/>
        </authorList>
    </citation>
    <scope>NUCLEOTIDE SEQUENCE</scope>
    <source>
        <strain evidence="2">DP1</strain>
    </source>
</reference>
<proteinExistence type="predicted"/>
<protein>
    <submittedName>
        <fullName evidence="2">Uncharacterized protein</fullName>
    </submittedName>
</protein>
<evidence type="ECO:0000313" key="2">
    <source>
        <dbReference type="EMBL" id="CAI2365009.1"/>
    </source>
</evidence>
<dbReference type="EMBL" id="CAMPGE010006165">
    <property type="protein sequence ID" value="CAI2365009.1"/>
    <property type="molecule type" value="Genomic_DNA"/>
</dbReference>
<comment type="caution">
    <text evidence="2">The sequence shown here is derived from an EMBL/GenBank/DDBJ whole genome shotgun (WGS) entry which is preliminary data.</text>
</comment>
<name>A0AAD1X8M8_EUPCR</name>
<keyword evidence="1" id="KW-0812">Transmembrane</keyword>
<keyword evidence="3" id="KW-1185">Reference proteome</keyword>
<dbReference type="AlphaFoldDB" id="A0AAD1X8M8"/>
<keyword evidence="1" id="KW-1133">Transmembrane helix</keyword>
<sequence>MFGHCVLYMFKNFGILNPVLAMICSACTKPLKVKLPERLIFASFIFQYWSSLRIILFYLFKL</sequence>
<feature type="transmembrane region" description="Helical" evidence="1">
    <location>
        <begin position="39"/>
        <end position="60"/>
    </location>
</feature>
<dbReference type="Proteomes" id="UP001295684">
    <property type="component" value="Unassembled WGS sequence"/>
</dbReference>
<organism evidence="2 3">
    <name type="scientific">Euplotes crassus</name>
    <dbReference type="NCBI Taxonomy" id="5936"/>
    <lineage>
        <taxon>Eukaryota</taxon>
        <taxon>Sar</taxon>
        <taxon>Alveolata</taxon>
        <taxon>Ciliophora</taxon>
        <taxon>Intramacronucleata</taxon>
        <taxon>Spirotrichea</taxon>
        <taxon>Hypotrichia</taxon>
        <taxon>Euplotida</taxon>
        <taxon>Euplotidae</taxon>
        <taxon>Moneuplotes</taxon>
    </lineage>
</organism>
<accession>A0AAD1X8M8</accession>
<keyword evidence="1" id="KW-0472">Membrane</keyword>
<evidence type="ECO:0000256" key="1">
    <source>
        <dbReference type="SAM" id="Phobius"/>
    </source>
</evidence>